<evidence type="ECO:0000256" key="1">
    <source>
        <dbReference type="ARBA" id="ARBA00022849"/>
    </source>
</evidence>
<protein>
    <submittedName>
        <fullName evidence="5">Helix-turn-helix domain-containing protein</fullName>
    </submittedName>
</protein>
<keyword evidence="1" id="KW-0059">Arsenical resistance</keyword>
<dbReference type="AlphaFoldDB" id="A0A5D0N8Q5"/>
<dbReference type="Proteomes" id="UP000323380">
    <property type="component" value="Unassembled WGS sequence"/>
</dbReference>
<sequence>MTVEVDDLEQRAAVHAALGEPARLAIVDALLLGDASPGELGAELGAPSNLVAHHLRVLTEAGVVRRVRSEADRRRWYVRLVPQALAALSPAAWAPPVTVPRVVFVCTRNSARSQLAAALWTHRSRIPAASAGTRPGPAVHRRAITVARRHGLTLNRRLTRHVSDVVADDDLVVAVCDNAYEELGREPNQQHQRQAAMLHWSVPDPVRVDTDAAFEDAYAEIAGRVERLSAAVNTPTDPITDPAQTDPAESPG</sequence>
<dbReference type="InterPro" id="IPR023485">
    <property type="entry name" value="Ptyr_pPase"/>
</dbReference>
<proteinExistence type="predicted"/>
<dbReference type="SMART" id="SM00226">
    <property type="entry name" value="LMWPc"/>
    <property type="match status" value="1"/>
</dbReference>
<evidence type="ECO:0000256" key="2">
    <source>
        <dbReference type="SAM" id="MobiDB-lite"/>
    </source>
</evidence>
<dbReference type="PANTHER" id="PTHR43428">
    <property type="entry name" value="ARSENATE REDUCTASE"/>
    <property type="match status" value="1"/>
</dbReference>
<feature type="domain" description="Phosphotyrosine protein phosphatase I" evidence="3">
    <location>
        <begin position="100"/>
        <end position="231"/>
    </location>
</feature>
<name>A0A5D0N8Q5_9ACTN</name>
<dbReference type="GO" id="GO:0003700">
    <property type="term" value="F:DNA-binding transcription factor activity"/>
    <property type="evidence" value="ECO:0007669"/>
    <property type="project" value="InterPro"/>
</dbReference>
<dbReference type="GO" id="GO:0046685">
    <property type="term" value="P:response to arsenic-containing substance"/>
    <property type="evidence" value="ECO:0007669"/>
    <property type="project" value="UniProtKB-KW"/>
</dbReference>
<dbReference type="Gene3D" id="1.10.10.10">
    <property type="entry name" value="Winged helix-like DNA-binding domain superfamily/Winged helix DNA-binding domain"/>
    <property type="match status" value="1"/>
</dbReference>
<dbReference type="SUPFAM" id="SSF46785">
    <property type="entry name" value="Winged helix' DNA-binding domain"/>
    <property type="match status" value="1"/>
</dbReference>
<dbReference type="InterPro" id="IPR036390">
    <property type="entry name" value="WH_DNA-bd_sf"/>
</dbReference>
<dbReference type="SUPFAM" id="SSF52788">
    <property type="entry name" value="Phosphotyrosine protein phosphatases I"/>
    <property type="match status" value="1"/>
</dbReference>
<evidence type="ECO:0000313" key="5">
    <source>
        <dbReference type="EMBL" id="TYB40810.1"/>
    </source>
</evidence>
<comment type="caution">
    <text evidence="5">The sequence shown here is derived from an EMBL/GenBank/DDBJ whole genome shotgun (WGS) entry which is preliminary data.</text>
</comment>
<evidence type="ECO:0000259" key="3">
    <source>
        <dbReference type="SMART" id="SM00226"/>
    </source>
</evidence>
<dbReference type="SMART" id="SM00418">
    <property type="entry name" value="HTH_ARSR"/>
    <property type="match status" value="1"/>
</dbReference>
<dbReference type="InterPro" id="IPR036388">
    <property type="entry name" value="WH-like_DNA-bd_sf"/>
</dbReference>
<evidence type="ECO:0000313" key="6">
    <source>
        <dbReference type="Proteomes" id="UP000323380"/>
    </source>
</evidence>
<feature type="domain" description="HTH arsR-type" evidence="4">
    <location>
        <begin position="13"/>
        <end position="90"/>
    </location>
</feature>
<dbReference type="EMBL" id="VSFG01000012">
    <property type="protein sequence ID" value="TYB40810.1"/>
    <property type="molecule type" value="Genomic_DNA"/>
</dbReference>
<dbReference type="Pfam" id="PF12840">
    <property type="entry name" value="HTH_20"/>
    <property type="match status" value="1"/>
</dbReference>
<organism evidence="5 6">
    <name type="scientific">Actinomadura chibensis</name>
    <dbReference type="NCBI Taxonomy" id="392828"/>
    <lineage>
        <taxon>Bacteria</taxon>
        <taxon>Bacillati</taxon>
        <taxon>Actinomycetota</taxon>
        <taxon>Actinomycetes</taxon>
        <taxon>Streptosporangiales</taxon>
        <taxon>Thermomonosporaceae</taxon>
        <taxon>Actinomadura</taxon>
    </lineage>
</organism>
<dbReference type="InterPro" id="IPR011991">
    <property type="entry name" value="ArsR-like_HTH"/>
</dbReference>
<gene>
    <name evidence="5" type="ORF">FXF69_37975</name>
</gene>
<dbReference type="Pfam" id="PF01451">
    <property type="entry name" value="LMWPc"/>
    <property type="match status" value="1"/>
</dbReference>
<accession>A0A5D0N8Q5</accession>
<feature type="region of interest" description="Disordered" evidence="2">
    <location>
        <begin position="229"/>
        <end position="252"/>
    </location>
</feature>
<dbReference type="InterPro" id="IPR001845">
    <property type="entry name" value="HTH_ArsR_DNA-bd_dom"/>
</dbReference>
<dbReference type="RefSeq" id="WP_067901652.1">
    <property type="nucleotide sequence ID" value="NZ_VSFG01000012.1"/>
</dbReference>
<reference evidence="5 6" key="1">
    <citation type="submission" date="2019-08" db="EMBL/GenBank/DDBJ databases">
        <title>Actinomadura sp. nov. CYP1-5 isolated from mountain soil.</title>
        <authorList>
            <person name="Songsumanus A."/>
            <person name="Kuncharoen N."/>
            <person name="Kudo T."/>
            <person name="Yuki M."/>
            <person name="Igarashi Y."/>
            <person name="Tanasupawat S."/>
        </authorList>
    </citation>
    <scope>NUCLEOTIDE SEQUENCE [LARGE SCALE GENOMIC DNA]</scope>
    <source>
        <strain evidence="5 6">JCM 14158</strain>
    </source>
</reference>
<evidence type="ECO:0000259" key="4">
    <source>
        <dbReference type="SMART" id="SM00418"/>
    </source>
</evidence>
<dbReference type="Gene3D" id="3.40.50.2300">
    <property type="match status" value="1"/>
</dbReference>
<dbReference type="PANTHER" id="PTHR43428:SF1">
    <property type="entry name" value="ARSENATE REDUCTASE"/>
    <property type="match status" value="1"/>
</dbReference>
<dbReference type="InterPro" id="IPR036196">
    <property type="entry name" value="Ptyr_pPase_sf"/>
</dbReference>
<keyword evidence="6" id="KW-1185">Reference proteome</keyword>
<dbReference type="STRING" id="1220554.GCA_001552135_06864"/>
<dbReference type="CDD" id="cd00090">
    <property type="entry name" value="HTH_ARSR"/>
    <property type="match status" value="1"/>
</dbReference>